<dbReference type="InterPro" id="IPR020598">
    <property type="entry name" value="rRNA_Ade_methylase_Trfase_N"/>
</dbReference>
<keyword evidence="5 7" id="KW-0949">S-adenosyl-L-methionine</keyword>
<comment type="subcellular location">
    <subcellularLocation>
        <location evidence="7">Cytoplasm</location>
    </subcellularLocation>
</comment>
<dbReference type="PANTHER" id="PTHR11727:SF7">
    <property type="entry name" value="DIMETHYLADENOSINE TRANSFERASE-RELATED"/>
    <property type="match status" value="1"/>
</dbReference>
<dbReference type="EC" id="2.1.1.182" evidence="7"/>
<name>A0A653A840_UNCDX</name>
<feature type="binding site" evidence="7 8">
    <location>
        <position position="16"/>
    </location>
    <ligand>
        <name>S-adenosyl-L-methionine</name>
        <dbReference type="ChEBI" id="CHEBI:59789"/>
    </ligand>
</feature>
<dbReference type="CDD" id="cd02440">
    <property type="entry name" value="AdoMet_MTases"/>
    <property type="match status" value="1"/>
</dbReference>
<evidence type="ECO:0000256" key="3">
    <source>
        <dbReference type="ARBA" id="ARBA00022603"/>
    </source>
</evidence>
<evidence type="ECO:0000256" key="2">
    <source>
        <dbReference type="ARBA" id="ARBA00022552"/>
    </source>
</evidence>
<dbReference type="EMBL" id="UPXX01000027">
    <property type="protein sequence ID" value="VBB44144.1"/>
    <property type="molecule type" value="Genomic_DNA"/>
</dbReference>
<keyword evidence="1 7" id="KW-0963">Cytoplasm</keyword>
<dbReference type="Pfam" id="PF00398">
    <property type="entry name" value="RrnaAD"/>
    <property type="match status" value="1"/>
</dbReference>
<dbReference type="InterPro" id="IPR020596">
    <property type="entry name" value="rRNA_Ade_Mease_Trfase_CS"/>
</dbReference>
<proteinExistence type="inferred from homology"/>
<dbReference type="PROSITE" id="PS01131">
    <property type="entry name" value="RRNA_A_DIMETH"/>
    <property type="match status" value="1"/>
</dbReference>
<feature type="binding site" evidence="7 8">
    <location>
        <position position="43"/>
    </location>
    <ligand>
        <name>S-adenosyl-L-methionine</name>
        <dbReference type="ChEBI" id="CHEBI:59789"/>
    </ligand>
</feature>
<feature type="domain" description="Ribosomal RNA adenine methylase transferase N-terminal" evidence="9">
    <location>
        <begin position="23"/>
        <end position="198"/>
    </location>
</feature>
<dbReference type="SUPFAM" id="SSF53335">
    <property type="entry name" value="S-adenosyl-L-methionine-dependent methyltransferases"/>
    <property type="match status" value="1"/>
</dbReference>
<evidence type="ECO:0000256" key="7">
    <source>
        <dbReference type="HAMAP-Rule" id="MF_00607"/>
    </source>
</evidence>
<evidence type="ECO:0000313" key="10">
    <source>
        <dbReference type="EMBL" id="VBB44144.1"/>
    </source>
</evidence>
<feature type="binding site" evidence="7 8">
    <location>
        <position position="113"/>
    </location>
    <ligand>
        <name>S-adenosyl-L-methionine</name>
        <dbReference type="ChEBI" id="CHEBI:59789"/>
    </ligand>
</feature>
<organism evidence="10">
    <name type="scientific">Uncultured Desulfatiglans sp</name>
    <dbReference type="NCBI Taxonomy" id="1748965"/>
    <lineage>
        <taxon>Bacteria</taxon>
        <taxon>Pseudomonadati</taxon>
        <taxon>Thermodesulfobacteriota</taxon>
        <taxon>Desulfobacteria</taxon>
        <taxon>Desulfatiglandales</taxon>
        <taxon>Desulfatiglandaceae</taxon>
        <taxon>Desulfatiglans</taxon>
        <taxon>environmental samples</taxon>
    </lineage>
</organism>
<dbReference type="HAMAP" id="MF_00607">
    <property type="entry name" value="16SrRNA_methyltr_A"/>
    <property type="match status" value="1"/>
</dbReference>
<evidence type="ECO:0000256" key="1">
    <source>
        <dbReference type="ARBA" id="ARBA00022490"/>
    </source>
</evidence>
<evidence type="ECO:0000256" key="8">
    <source>
        <dbReference type="PROSITE-ProRule" id="PRU01026"/>
    </source>
</evidence>
<keyword evidence="2 7" id="KW-0698">rRNA processing</keyword>
<accession>A0A653A840</accession>
<dbReference type="AlphaFoldDB" id="A0A653A840"/>
<evidence type="ECO:0000256" key="5">
    <source>
        <dbReference type="ARBA" id="ARBA00022691"/>
    </source>
</evidence>
<dbReference type="SMART" id="SM00650">
    <property type="entry name" value="rADc"/>
    <property type="match status" value="1"/>
</dbReference>
<dbReference type="PROSITE" id="PS51689">
    <property type="entry name" value="SAM_RNA_A_N6_MT"/>
    <property type="match status" value="1"/>
</dbReference>
<evidence type="ECO:0000259" key="9">
    <source>
        <dbReference type="SMART" id="SM00650"/>
    </source>
</evidence>
<dbReference type="PANTHER" id="PTHR11727">
    <property type="entry name" value="DIMETHYLADENOSINE TRANSFERASE"/>
    <property type="match status" value="1"/>
</dbReference>
<feature type="binding site" evidence="7 8">
    <location>
        <position position="64"/>
    </location>
    <ligand>
        <name>S-adenosyl-L-methionine</name>
        <dbReference type="ChEBI" id="CHEBI:59789"/>
    </ligand>
</feature>
<keyword evidence="6 7" id="KW-0694">RNA-binding</keyword>
<dbReference type="Gene3D" id="3.40.50.150">
    <property type="entry name" value="Vaccinia Virus protein VP39"/>
    <property type="match status" value="1"/>
</dbReference>
<reference evidence="10" key="1">
    <citation type="submission" date="2018-07" db="EMBL/GenBank/DDBJ databases">
        <authorList>
            <consortium name="Genoscope - CEA"/>
            <person name="William W."/>
        </authorList>
    </citation>
    <scope>NUCLEOTIDE SEQUENCE</scope>
    <source>
        <strain evidence="10">IK1</strain>
    </source>
</reference>
<dbReference type="GO" id="GO:0003723">
    <property type="term" value="F:RNA binding"/>
    <property type="evidence" value="ECO:0007669"/>
    <property type="project" value="UniProtKB-UniRule"/>
</dbReference>
<dbReference type="InterPro" id="IPR011530">
    <property type="entry name" value="rRNA_adenine_dimethylase"/>
</dbReference>
<feature type="binding site" evidence="7 8">
    <location>
        <position position="18"/>
    </location>
    <ligand>
        <name>S-adenosyl-L-methionine</name>
        <dbReference type="ChEBI" id="CHEBI:59789"/>
    </ligand>
</feature>
<dbReference type="InterPro" id="IPR023165">
    <property type="entry name" value="rRNA_Ade_diMease-like_C"/>
</dbReference>
<evidence type="ECO:0000256" key="4">
    <source>
        <dbReference type="ARBA" id="ARBA00022679"/>
    </source>
</evidence>
<sequence length="281" mass="31099">MRAEGDFRARKSLGQNFLIHEGVVNRIVAAAALQPGEPVLEIGPGRGALTRLLARSAERVVAVEKDPWLVDYLGGKLGAWGLGHVRLVQADILRWDFGELDAGRGPRFVVLGNIPYNISSPLIETLLRHRGLFSRAILMLQQEMAARLTAAPGGKAYGAMTILVRYATSVTHVMEVSREAFRPRPKVDSTVVRFDFEAAYPRRAHDEAVFRRVVKGAFGHRRKTLMNALLRMPDPWPGEQLEAAFERCGIDARRRAETLGMEEFLCLGDALSLTNSNTGDT</sequence>
<feature type="binding site" evidence="7 8">
    <location>
        <position position="91"/>
    </location>
    <ligand>
        <name>S-adenosyl-L-methionine</name>
        <dbReference type="ChEBI" id="CHEBI:59789"/>
    </ligand>
</feature>
<evidence type="ECO:0000256" key="6">
    <source>
        <dbReference type="ARBA" id="ARBA00022884"/>
    </source>
</evidence>
<protein>
    <recommendedName>
        <fullName evidence="7">Ribosomal RNA small subunit methyltransferase A</fullName>
        <ecNumber evidence="7">2.1.1.182</ecNumber>
    </recommendedName>
    <alternativeName>
        <fullName evidence="7">16S rRNA (adenine(1518)-N(6)/adenine(1519)-N(6))-dimethyltransferase</fullName>
    </alternativeName>
    <alternativeName>
        <fullName evidence="7">16S rRNA dimethyladenosine transferase</fullName>
    </alternativeName>
    <alternativeName>
        <fullName evidence="7">16S rRNA dimethylase</fullName>
    </alternativeName>
    <alternativeName>
        <fullName evidence="7">S-adenosylmethionine-6-N', N'-adenosyl(rRNA) dimethyltransferase</fullName>
    </alternativeName>
</protein>
<dbReference type="GO" id="GO:0005829">
    <property type="term" value="C:cytosol"/>
    <property type="evidence" value="ECO:0007669"/>
    <property type="project" value="TreeGrafter"/>
</dbReference>
<dbReference type="GO" id="GO:0052908">
    <property type="term" value="F:16S rRNA (adenine(1518)-N(6)/adenine(1519)-N(6))-dimethyltransferase activity"/>
    <property type="evidence" value="ECO:0007669"/>
    <property type="project" value="UniProtKB-EC"/>
</dbReference>
<comment type="function">
    <text evidence="7">Specifically dimethylates two adjacent adenosines (A1518 and A1519) in the loop of a conserved hairpin near the 3'-end of 16S rRNA in the 30S particle. May play a critical role in biogenesis of 30S subunits.</text>
</comment>
<dbReference type="NCBIfam" id="TIGR00755">
    <property type="entry name" value="ksgA"/>
    <property type="match status" value="1"/>
</dbReference>
<dbReference type="InterPro" id="IPR001737">
    <property type="entry name" value="KsgA/Erm"/>
</dbReference>
<gene>
    <name evidence="7 10" type="primary">rsmA</name>
    <name evidence="7" type="synonym">ksgA</name>
    <name evidence="10" type="ORF">TRIP_B330316</name>
</gene>
<comment type="similarity">
    <text evidence="7">Belongs to the class I-like SAM-binding methyltransferase superfamily. rRNA adenine N(6)-methyltransferase family. RsmA subfamily.</text>
</comment>
<keyword evidence="3 7" id="KW-0489">Methyltransferase</keyword>
<comment type="catalytic activity">
    <reaction evidence="7">
        <text>adenosine(1518)/adenosine(1519) in 16S rRNA + 4 S-adenosyl-L-methionine = N(6)-dimethyladenosine(1518)/N(6)-dimethyladenosine(1519) in 16S rRNA + 4 S-adenosyl-L-homocysteine + 4 H(+)</text>
        <dbReference type="Rhea" id="RHEA:19609"/>
        <dbReference type="Rhea" id="RHEA-COMP:10232"/>
        <dbReference type="Rhea" id="RHEA-COMP:10233"/>
        <dbReference type="ChEBI" id="CHEBI:15378"/>
        <dbReference type="ChEBI" id="CHEBI:57856"/>
        <dbReference type="ChEBI" id="CHEBI:59789"/>
        <dbReference type="ChEBI" id="CHEBI:74411"/>
        <dbReference type="ChEBI" id="CHEBI:74493"/>
        <dbReference type="EC" id="2.1.1.182"/>
    </reaction>
</comment>
<keyword evidence="4 7" id="KW-0808">Transferase</keyword>
<dbReference type="InterPro" id="IPR029063">
    <property type="entry name" value="SAM-dependent_MTases_sf"/>
</dbReference>
<dbReference type="Gene3D" id="1.10.8.100">
    <property type="entry name" value="Ribosomal RNA adenine dimethylase-like, domain 2"/>
    <property type="match status" value="1"/>
</dbReference>